<feature type="transmembrane region" description="Helical" evidence="2">
    <location>
        <begin position="568"/>
        <end position="587"/>
    </location>
</feature>
<dbReference type="InterPro" id="IPR053319">
    <property type="entry name" value="OEP61"/>
</dbReference>
<keyword evidence="3" id="KW-1185">Reference proteome</keyword>
<organism evidence="3 4">
    <name type="scientific">Juglans regia</name>
    <name type="common">English walnut</name>
    <dbReference type="NCBI Taxonomy" id="51240"/>
    <lineage>
        <taxon>Eukaryota</taxon>
        <taxon>Viridiplantae</taxon>
        <taxon>Streptophyta</taxon>
        <taxon>Embryophyta</taxon>
        <taxon>Tracheophyta</taxon>
        <taxon>Spermatophyta</taxon>
        <taxon>Magnoliopsida</taxon>
        <taxon>eudicotyledons</taxon>
        <taxon>Gunneridae</taxon>
        <taxon>Pentapetalae</taxon>
        <taxon>rosids</taxon>
        <taxon>fabids</taxon>
        <taxon>Fagales</taxon>
        <taxon>Juglandaceae</taxon>
        <taxon>Juglans</taxon>
    </lineage>
</organism>
<dbReference type="Gene3D" id="1.25.40.10">
    <property type="entry name" value="Tetratricopeptide repeat domain"/>
    <property type="match status" value="1"/>
</dbReference>
<sequence>MFNGMMDPEMIRLAQEQMSRMSPAELARIQQQMMSNPDLMRMASESMKNMRPEDFKIAAEQLKHTRPEEMAEIGQKMANASPEEMAAMRARADAQITYELNAAEMLKQKGNELHSLGRFEDALQKYLLAKKNLQGIPSSKGRTLLLACSLNLMSCYLKTRQYGECIREGSEVLAYDTKNVKALYRRGQAYKELGQLEDAISDLSKALEVSPDETISDVLRDAKERLSEEGGGRLPRGVVIEEITEDVDAAIPANNKRSCTENLMVQSQLNNSTKNQSAVNNGGITTNSEALHALKDDSEAVRSFQNFISNADPDTLAALNPGKSGEIPPEMIKTASNMIGKMSPEELQKMLDLASSFQGETPNFVGGSSESDFNNFKLGSVPPNVTPDMLKTASDMMSKMSPGDLQKMFEMTSSFRGKDSAPMATAVNGSYSGPKSSGGQKNPLENRSSAVGESSSARGLFSDSINTSQSSFPTSTSDLQEQMRNQMKDPAMQQMFTSMIKNMSPDMMANMSEQFGLKLSREDAAKAQAAMSSLSPEDLDRMMQWADRVQRGVECAKKTKKWLLGRPGLILAICMLILAMILHRLGYIGS</sequence>
<dbReference type="OrthoDB" id="245563at2759"/>
<keyword evidence="2" id="KW-1133">Transmembrane helix</keyword>
<reference evidence="4" key="1">
    <citation type="submission" date="2025-08" db="UniProtKB">
        <authorList>
            <consortium name="RefSeq"/>
        </authorList>
    </citation>
    <scope>IDENTIFICATION</scope>
    <source>
        <tissue evidence="4">Leaves</tissue>
    </source>
</reference>
<evidence type="ECO:0000256" key="1">
    <source>
        <dbReference type="SAM" id="MobiDB-lite"/>
    </source>
</evidence>
<dbReference type="GO" id="GO:0046967">
    <property type="term" value="P:cytosol to endoplasmic reticulum transport"/>
    <property type="evidence" value="ECO:0007669"/>
    <property type="project" value="EnsemblPlants"/>
</dbReference>
<protein>
    <submittedName>
        <fullName evidence="4">Outer envelope protein 61</fullName>
    </submittedName>
</protein>
<proteinExistence type="predicted"/>
<dbReference type="GO" id="GO:0009707">
    <property type="term" value="C:chloroplast outer membrane"/>
    <property type="evidence" value="ECO:0007669"/>
    <property type="project" value="EnsemblPlants"/>
</dbReference>
<dbReference type="Pfam" id="PF00515">
    <property type="entry name" value="TPR_1"/>
    <property type="match status" value="1"/>
</dbReference>
<dbReference type="GO" id="GO:0005789">
    <property type="term" value="C:endoplasmic reticulum membrane"/>
    <property type="evidence" value="ECO:0007669"/>
    <property type="project" value="EnsemblPlants"/>
</dbReference>
<keyword evidence="2" id="KW-0812">Transmembrane</keyword>
<dbReference type="PANTHER" id="PTHR48433">
    <property type="entry name" value="OUTER ENVELOPE PROTEIN 61-LIKE"/>
    <property type="match status" value="1"/>
</dbReference>
<dbReference type="InterPro" id="IPR011990">
    <property type="entry name" value="TPR-like_helical_dom_sf"/>
</dbReference>
<name>A0A2I4H6R5_JUGRE</name>
<dbReference type="PANTHER" id="PTHR48433:SF1">
    <property type="entry name" value="OUTER ENVELOPE PROTEIN 61-LIKE"/>
    <property type="match status" value="1"/>
</dbReference>
<dbReference type="Gramene" id="Jr14_15320_p1">
    <property type="protein sequence ID" value="cds.Jr14_15320_p1"/>
    <property type="gene ID" value="Jr14_15320"/>
</dbReference>
<dbReference type="PROSITE" id="PS50293">
    <property type="entry name" value="TPR_REGION"/>
    <property type="match status" value="1"/>
</dbReference>
<dbReference type="STRING" id="51240.A0A2I4H6R5"/>
<dbReference type="FunCoup" id="A0A2I4H6R5">
    <property type="interactions" value="3965"/>
</dbReference>
<evidence type="ECO:0000256" key="2">
    <source>
        <dbReference type="SAM" id="Phobius"/>
    </source>
</evidence>
<feature type="compositionally biased region" description="Polar residues" evidence="1">
    <location>
        <begin position="427"/>
        <end position="480"/>
    </location>
</feature>
<dbReference type="PROSITE" id="PS50005">
    <property type="entry name" value="TPR"/>
    <property type="match status" value="1"/>
</dbReference>
<evidence type="ECO:0000313" key="4">
    <source>
        <dbReference type="RefSeq" id="XP_018851837.1"/>
    </source>
</evidence>
<dbReference type="RefSeq" id="XP_018851837.1">
    <property type="nucleotide sequence ID" value="XM_018996292.2"/>
</dbReference>
<dbReference type="InterPro" id="IPR019734">
    <property type="entry name" value="TPR_rpt"/>
</dbReference>
<accession>A0A2I4H6R5</accession>
<feature type="region of interest" description="Disordered" evidence="1">
    <location>
        <begin position="417"/>
        <end position="480"/>
    </location>
</feature>
<dbReference type="Proteomes" id="UP000235220">
    <property type="component" value="Chromosome 14"/>
</dbReference>
<dbReference type="GeneID" id="109013997"/>
<dbReference type="SMART" id="SM00028">
    <property type="entry name" value="TPR"/>
    <property type="match status" value="2"/>
</dbReference>
<evidence type="ECO:0000313" key="3">
    <source>
        <dbReference type="Proteomes" id="UP000235220"/>
    </source>
</evidence>
<dbReference type="KEGG" id="jre:109013997"/>
<dbReference type="SUPFAM" id="SSF48452">
    <property type="entry name" value="TPR-like"/>
    <property type="match status" value="1"/>
</dbReference>
<keyword evidence="2" id="KW-0472">Membrane</keyword>
<dbReference type="AlphaFoldDB" id="A0A2I4H6R5"/>
<gene>
    <name evidence="4" type="primary">LOC109013997</name>
</gene>